<dbReference type="GeneID" id="63026893"/>
<feature type="region of interest" description="Disordered" evidence="1">
    <location>
        <begin position="184"/>
        <end position="203"/>
    </location>
</feature>
<dbReference type="SUPFAM" id="SSF55846">
    <property type="entry name" value="N-acetylmuramoyl-L-alanine amidase-like"/>
    <property type="match status" value="1"/>
</dbReference>
<dbReference type="InterPro" id="IPR036505">
    <property type="entry name" value="Amidase/PGRP_sf"/>
</dbReference>
<evidence type="ECO:0000256" key="1">
    <source>
        <dbReference type="SAM" id="MobiDB-lite"/>
    </source>
</evidence>
<organism evidence="2 3">
    <name type="scientific">Gordonia phage EMoore</name>
    <dbReference type="NCBI Taxonomy" id="2656534"/>
    <lineage>
        <taxon>Viruses</taxon>
        <taxon>Duplodnaviria</taxon>
        <taxon>Heunggongvirae</taxon>
        <taxon>Uroviricota</taxon>
        <taxon>Caudoviricetes</taxon>
        <taxon>Stackebrandtviridae</taxon>
        <taxon>Schenleyvirinae</taxon>
        <taxon>Leonardvirus</taxon>
        <taxon>Leonardvirus emoore</taxon>
    </lineage>
</organism>
<accession>A0A649VUF2</accession>
<protein>
    <submittedName>
        <fullName evidence="2">Lysin A</fullName>
    </submittedName>
</protein>
<name>A0A649VUF2_9CAUD</name>
<gene>
    <name evidence="2" type="primary">38</name>
    <name evidence="2" type="ORF">SEA_EMOORE_38</name>
</gene>
<evidence type="ECO:0000313" key="3">
    <source>
        <dbReference type="Proteomes" id="UP000425480"/>
    </source>
</evidence>
<dbReference type="InterPro" id="IPR013207">
    <property type="entry name" value="LGFP"/>
</dbReference>
<dbReference type="Gene3D" id="3.40.80.10">
    <property type="entry name" value="Peptidoglycan recognition protein-like"/>
    <property type="match status" value="1"/>
</dbReference>
<sequence length="538" mass="57385">MSFAPRTLDYARRVKAVGEAMGISPRGIKIAFTTLIVETGINDDQGRLLLRNLANGKVPESLKIPNDGVGSDGYSVGIFQQQVRRGNGNAWWWGDAATCMNIEASARLFFERLARLDYEFAGRSPGKFAQDVQGSAFPDRYDQRFAEAVALYDTITDDTPKEPSVAPDYGITHRIHGYNPNSAGIGNSNGPRSSTRNGAVHTQQGGNGDAIALAKYCNGAQVGYNICVDDQFTVENVPVGEGSWSAADANNIAFHLCFAGSYAEWSRGRWLSPDASDGLNEDAMLWRGAKAMAAACQQFGIPVKAVGSLRYADGNWPPEPGICGHVSFGRRGGGHTDPGVNFPMDEFIRRVLTFMRPAAAAPNLIDAEARVAASWIGKRLDPAGAAGENVIAPKGTKLGAFVRYENAHVYWRLGANAAYAIPHGGLFEAYKARGFEGGPLGFPVMRHEVVTAAGVTGGVQAFQGGTLLAPTGGPTAGFHLHGEIGKAYAAQDWEQGPLGWPKSDEYPHPEMGPGCIRQDFTGGSLVYTPTSVVLVTTA</sequence>
<dbReference type="GO" id="GO:0009253">
    <property type="term" value="P:peptidoglycan catabolic process"/>
    <property type="evidence" value="ECO:0007669"/>
    <property type="project" value="InterPro"/>
</dbReference>
<keyword evidence="3" id="KW-1185">Reference proteome</keyword>
<dbReference type="GO" id="GO:0008745">
    <property type="term" value="F:N-acetylmuramoyl-L-alanine amidase activity"/>
    <property type="evidence" value="ECO:0007669"/>
    <property type="project" value="InterPro"/>
</dbReference>
<dbReference type="Pfam" id="PF08310">
    <property type="entry name" value="LGFP"/>
    <property type="match status" value="1"/>
</dbReference>
<evidence type="ECO:0000313" key="2">
    <source>
        <dbReference type="EMBL" id="QGJ95824.1"/>
    </source>
</evidence>
<proteinExistence type="predicted"/>
<dbReference type="Proteomes" id="UP000425480">
    <property type="component" value="Segment"/>
</dbReference>
<reference evidence="2 3" key="1">
    <citation type="submission" date="2019-10" db="EMBL/GenBank/DDBJ databases">
        <authorList>
            <person name="Case Z.W."/>
            <person name="Garlena R.A."/>
            <person name="Russell D.A."/>
            <person name="Pope W.H."/>
            <person name="Jacobs-Sera D."/>
            <person name="Hatfull G.F."/>
        </authorList>
    </citation>
    <scope>NUCLEOTIDE SEQUENCE [LARGE SCALE GENOMIC DNA]</scope>
</reference>
<dbReference type="KEGG" id="vg:63026893"/>
<dbReference type="EMBL" id="MN586047">
    <property type="protein sequence ID" value="QGJ95824.1"/>
    <property type="molecule type" value="Genomic_DNA"/>
</dbReference>
<dbReference type="RefSeq" id="YP_010002344.1">
    <property type="nucleotide sequence ID" value="NC_053243.1"/>
</dbReference>